<dbReference type="Gene3D" id="3.20.20.140">
    <property type="entry name" value="Metal-dependent hydrolases"/>
    <property type="match status" value="1"/>
</dbReference>
<dbReference type="GO" id="GO:0035312">
    <property type="term" value="F:5'-3' DNA exonuclease activity"/>
    <property type="evidence" value="ECO:0007669"/>
    <property type="project" value="TreeGrafter"/>
</dbReference>
<reference evidence="2 3" key="1">
    <citation type="submission" date="2018-06" db="EMBL/GenBank/DDBJ databases">
        <authorList>
            <consortium name="Pathogen Informatics"/>
            <person name="Doyle S."/>
        </authorList>
    </citation>
    <scope>NUCLEOTIDE SEQUENCE [LARGE SCALE GENOMIC DNA]</scope>
    <source>
        <strain evidence="2 3">NCTC12112</strain>
    </source>
</reference>
<evidence type="ECO:0000259" key="1">
    <source>
        <dbReference type="SMART" id="SM00481"/>
    </source>
</evidence>
<dbReference type="Proteomes" id="UP000249008">
    <property type="component" value="Chromosome 1"/>
</dbReference>
<dbReference type="AlphaFoldDB" id="A0AAX1TVR7"/>
<dbReference type="SMART" id="SM00481">
    <property type="entry name" value="POLIIIAc"/>
    <property type="match status" value="1"/>
</dbReference>
<dbReference type="PANTHER" id="PTHR42924:SF3">
    <property type="entry name" value="POLYMERASE_HISTIDINOL PHOSPHATASE N-TERMINAL DOMAIN-CONTAINING PROTEIN"/>
    <property type="match status" value="1"/>
</dbReference>
<dbReference type="KEGG" id="ful:C4N20_13480"/>
<dbReference type="SUPFAM" id="SSF89550">
    <property type="entry name" value="PHP domain-like"/>
    <property type="match status" value="1"/>
</dbReference>
<gene>
    <name evidence="2" type="ORF">NCTC12112_01262</name>
</gene>
<protein>
    <submittedName>
        <fullName evidence="2">PHP domain</fullName>
    </submittedName>
</protein>
<dbReference type="RefSeq" id="WP_005977742.1">
    <property type="nucleotide sequence ID" value="NZ_BAABXY010000001.1"/>
</dbReference>
<dbReference type="GeneID" id="78455832"/>
<proteinExistence type="predicted"/>
<accession>A0AAX1TVR7</accession>
<dbReference type="Pfam" id="PF13263">
    <property type="entry name" value="PHP_C"/>
    <property type="match status" value="1"/>
</dbReference>
<dbReference type="PANTHER" id="PTHR42924">
    <property type="entry name" value="EXONUCLEASE"/>
    <property type="match status" value="1"/>
</dbReference>
<dbReference type="EMBL" id="LS483487">
    <property type="protein sequence ID" value="SQJ02308.1"/>
    <property type="molecule type" value="Genomic_DNA"/>
</dbReference>
<dbReference type="InterPro" id="IPR016195">
    <property type="entry name" value="Pol/histidinol_Pase-like"/>
</dbReference>
<evidence type="ECO:0000313" key="2">
    <source>
        <dbReference type="EMBL" id="SQJ02308.1"/>
    </source>
</evidence>
<dbReference type="GO" id="GO:0004534">
    <property type="term" value="F:5'-3' RNA exonuclease activity"/>
    <property type="evidence" value="ECO:0007669"/>
    <property type="project" value="TreeGrafter"/>
</dbReference>
<evidence type="ECO:0000313" key="3">
    <source>
        <dbReference type="Proteomes" id="UP000249008"/>
    </source>
</evidence>
<dbReference type="CDD" id="cd07432">
    <property type="entry name" value="PHP_HisPPase"/>
    <property type="match status" value="1"/>
</dbReference>
<sequence>MVEFQKLSPFFFPFIDSDSRFAGDFYYDLHIHTTASDSFIKPEFLKSFVKNKRYLLSVTDHNEISGAVELYEKGIGVVPGIELGCEDGFELLVYFKKMADLEEFYVKEVEQYKNIKRMAKTHRNIYEYLDVLQGWECHKSIPHICGIVQKNFINNKPYIYDVIKLVDSLETHNHALSLIRNLEAAELRERYGLTATFGSDAHIIREAVSYYKYSNMDQKNGDKVMDYLYKIGSVSGIGQKHLLHLIKNTIL</sequence>
<name>A0AAX1TVR7_9FUSO</name>
<dbReference type="InterPro" id="IPR052018">
    <property type="entry name" value="PHP_domain"/>
</dbReference>
<organism evidence="2 3">
    <name type="scientific">Fusobacterium ulcerans</name>
    <dbReference type="NCBI Taxonomy" id="861"/>
    <lineage>
        <taxon>Bacteria</taxon>
        <taxon>Fusobacteriati</taxon>
        <taxon>Fusobacteriota</taxon>
        <taxon>Fusobacteriia</taxon>
        <taxon>Fusobacteriales</taxon>
        <taxon>Fusobacteriaceae</taxon>
        <taxon>Fusobacterium</taxon>
    </lineage>
</organism>
<dbReference type="InterPro" id="IPR003141">
    <property type="entry name" value="Pol/His_phosphatase_N"/>
</dbReference>
<feature type="domain" description="Polymerase/histidinol phosphatase N-terminal" evidence="1">
    <location>
        <begin position="27"/>
        <end position="87"/>
    </location>
</feature>